<evidence type="ECO:0000313" key="12">
    <source>
        <dbReference type="EMBL" id="GAA0591511.1"/>
    </source>
</evidence>
<feature type="region of interest" description="Disordered" evidence="10">
    <location>
        <begin position="36"/>
        <end position="105"/>
    </location>
</feature>
<sequence>MDDADLAHCVRSILTLDRTLDGASIADALWLAATAPAPDESTDRSPPAREPNSSPPQLAKTETSTGPAPDPGSAHDTPPAGDDAVPTPPKPAETTPNLGSRAGRKVNVRTAGALSSPLALARSLRPFKRPRSDGRRSHLDIDATITAYARTWTLIPQFRPAPERWFELGLVVDSSPSMAVWDEAVAEFTSLLHQLGAFRRIRTWRISAESPCPVLRDESGRPAAADQLRAPDGRRLLIVLTDGAGHGWSGTEIWTTIRTWASSTPTALISPLATRMWRRTGLDLPAARARGDAPGTPNTRLRFTAPHLFDTPHGVEWMPLPAATLTPHSLGRWAATLMRGAPQGCDALLIPPTGRIPKEVEEDDAPPPGDRLVEMFRRVASPRAVRLAVLSSPFVEITLPLLYLIRQELISAASNDDIAEVVVGELCEPPSGPVLRFRDGVREALQGLLGASDAWRTYDVLRQRVVAGTGSAATFAAAVEDADGDLALPTGLRPLTNAARDALQFLGALPEGTPIIRTREATDPGESPVITRPSRLAQLAIANSFMPQYAKMEPKVRRSVEAALAKFAEPTVGGLHLEKINGAQDPRIRTIRIDSHRRGVVLAPERGDVYCLLTVLAHDEAIAYAKSKRFSVNQAIGVLESWDQERLKRLSPTLEKVAEGSVDRLFRHIFDKDLHKLGIDRELIPLVRLLTDENQLMALERLVPESQYIALLALAQGMTVDQAWQEVASLLAEQAPAAVDPDDLEAAMRRTPGHVVFVDGPENLREILARPFDTWRIFLHPVQRKAVLRESYSGPAQVTGGAGTGKTVAALHRARYLARRDGARVLLTTFTRNLAQSLQRRLDLLVDDAQVRQRITVDNVDRLAYSIVARHRRPGIAGPDVLAPLWEQAAEGLPYSTTFLQHEWEHVILAQDLRSLDDYLTCPRTGRGVPLGKAQRRAVWQAVSGVVDELRIAGLSTFQQLANQATELVHAPEYDHIIIDEAQDIHPTQWRLLRRLVASGPDDLFVVADPHQRIYESHVSLASLGINVRGRSTKLKLNYRTTQEILSWAVPLLGLEPAQGLDDSPDTLDGYRSPIHGSLPVVRGYADKDAELEALAAQVRAWIAEGIEPAAIGVATRHQYMVRRVTGRLKAEGITAYQVPSMSVGVQVASMHRMKGLEFRCVAVVGAEEGAIPSSLAITPEAEDGQAHAQDTQKERRLLFVTCTRARDHLYVSYTGKPSPFLTVR</sequence>
<gene>
    <name evidence="13" type="ORF">F4557_004278</name>
    <name evidence="12" type="ORF">GCM10009546_62450</name>
</gene>
<comment type="caution">
    <text evidence="13">The sequence shown here is derived from an EMBL/GenBank/DDBJ whole genome shotgun (WGS) entry which is preliminary data.</text>
</comment>
<organism evidence="13 14">
    <name type="scientific">Actinomadura livida</name>
    <dbReference type="NCBI Taxonomy" id="79909"/>
    <lineage>
        <taxon>Bacteria</taxon>
        <taxon>Bacillati</taxon>
        <taxon>Actinomycetota</taxon>
        <taxon>Actinomycetes</taxon>
        <taxon>Streptosporangiales</taxon>
        <taxon>Thermomonosporaceae</taxon>
        <taxon>Actinomadura</taxon>
    </lineage>
</organism>
<dbReference type="InterPro" id="IPR047738">
    <property type="entry name" value="SAV_2336-like_N"/>
</dbReference>
<evidence type="ECO:0000256" key="8">
    <source>
        <dbReference type="ARBA" id="ARBA00048988"/>
    </source>
</evidence>
<dbReference type="SUPFAM" id="SSF52540">
    <property type="entry name" value="P-loop containing nucleoside triphosphate hydrolases"/>
    <property type="match status" value="1"/>
</dbReference>
<dbReference type="GO" id="GO:0000725">
    <property type="term" value="P:recombinational repair"/>
    <property type="evidence" value="ECO:0007669"/>
    <property type="project" value="TreeGrafter"/>
</dbReference>
<dbReference type="Pfam" id="PF13361">
    <property type="entry name" value="UvrD_C"/>
    <property type="match status" value="1"/>
</dbReference>
<dbReference type="EC" id="5.6.2.4" evidence="7"/>
<comment type="catalytic activity">
    <reaction evidence="8">
        <text>ATP + H2O = ADP + phosphate + H(+)</text>
        <dbReference type="Rhea" id="RHEA:13065"/>
        <dbReference type="ChEBI" id="CHEBI:15377"/>
        <dbReference type="ChEBI" id="CHEBI:15378"/>
        <dbReference type="ChEBI" id="CHEBI:30616"/>
        <dbReference type="ChEBI" id="CHEBI:43474"/>
        <dbReference type="ChEBI" id="CHEBI:456216"/>
        <dbReference type="EC" id="5.6.2.4"/>
    </reaction>
</comment>
<dbReference type="GO" id="GO:0003677">
    <property type="term" value="F:DNA binding"/>
    <property type="evidence" value="ECO:0007669"/>
    <property type="project" value="InterPro"/>
</dbReference>
<dbReference type="EMBL" id="JACHMV010000001">
    <property type="protein sequence ID" value="MBB4775860.1"/>
    <property type="molecule type" value="Genomic_DNA"/>
</dbReference>
<dbReference type="InterPro" id="IPR014017">
    <property type="entry name" value="DNA_helicase_UvrD-like_C"/>
</dbReference>
<evidence type="ECO:0000256" key="9">
    <source>
        <dbReference type="PROSITE-ProRule" id="PRU00560"/>
    </source>
</evidence>
<dbReference type="PANTHER" id="PTHR11070:SF45">
    <property type="entry name" value="DNA 3'-5' HELICASE"/>
    <property type="match status" value="1"/>
</dbReference>
<keyword evidence="3 9" id="KW-0347">Helicase</keyword>
<dbReference type="NCBIfam" id="NF041121">
    <property type="entry name" value="SAV_2336_NTERM"/>
    <property type="match status" value="1"/>
</dbReference>
<keyword evidence="4 9" id="KW-0067">ATP-binding</keyword>
<dbReference type="InterPro" id="IPR027417">
    <property type="entry name" value="P-loop_NTPase"/>
</dbReference>
<feature type="binding site" evidence="9">
    <location>
        <begin position="800"/>
        <end position="807"/>
    </location>
    <ligand>
        <name>ATP</name>
        <dbReference type="ChEBI" id="CHEBI:30616"/>
    </ligand>
</feature>
<evidence type="ECO:0000256" key="4">
    <source>
        <dbReference type="ARBA" id="ARBA00022840"/>
    </source>
</evidence>
<proteinExistence type="predicted"/>
<dbReference type="GO" id="GO:0016787">
    <property type="term" value="F:hydrolase activity"/>
    <property type="evidence" value="ECO:0007669"/>
    <property type="project" value="UniProtKB-UniRule"/>
</dbReference>
<keyword evidence="1 9" id="KW-0547">Nucleotide-binding</keyword>
<evidence type="ECO:0000313" key="15">
    <source>
        <dbReference type="Proteomes" id="UP001501427"/>
    </source>
</evidence>
<dbReference type="InterPro" id="IPR000212">
    <property type="entry name" value="DNA_helicase_UvrD/REP"/>
</dbReference>
<protein>
    <recommendedName>
        <fullName evidence="7">DNA 3'-5' helicase</fullName>
        <ecNumber evidence="7">5.6.2.4</ecNumber>
    </recommendedName>
</protein>
<dbReference type="AlphaFoldDB" id="A0A7W7IF57"/>
<dbReference type="GO" id="GO:0043138">
    <property type="term" value="F:3'-5' DNA helicase activity"/>
    <property type="evidence" value="ECO:0007669"/>
    <property type="project" value="UniProtKB-EC"/>
</dbReference>
<dbReference type="Proteomes" id="UP001501427">
    <property type="component" value="Unassembled WGS sequence"/>
</dbReference>
<keyword evidence="15" id="KW-1185">Reference proteome</keyword>
<evidence type="ECO:0000256" key="10">
    <source>
        <dbReference type="SAM" id="MobiDB-lite"/>
    </source>
</evidence>
<feature type="domain" description="UvrD-like helicase ATP-binding" evidence="11">
    <location>
        <begin position="779"/>
        <end position="1042"/>
    </location>
</feature>
<dbReference type="Pfam" id="PF00580">
    <property type="entry name" value="UvrD-helicase"/>
    <property type="match status" value="1"/>
</dbReference>
<evidence type="ECO:0000313" key="13">
    <source>
        <dbReference type="EMBL" id="MBB4775860.1"/>
    </source>
</evidence>
<comment type="catalytic activity">
    <reaction evidence="6">
        <text>Couples ATP hydrolysis with the unwinding of duplex DNA by translocating in the 3'-5' direction.</text>
        <dbReference type="EC" id="5.6.2.4"/>
    </reaction>
</comment>
<keyword evidence="2 9" id="KW-0378">Hydrolase</keyword>
<dbReference type="PROSITE" id="PS51198">
    <property type="entry name" value="UVRD_HELICASE_ATP_BIND"/>
    <property type="match status" value="1"/>
</dbReference>
<evidence type="ECO:0000313" key="14">
    <source>
        <dbReference type="Proteomes" id="UP000549343"/>
    </source>
</evidence>
<dbReference type="PANTHER" id="PTHR11070">
    <property type="entry name" value="UVRD / RECB / PCRA DNA HELICASE FAMILY MEMBER"/>
    <property type="match status" value="1"/>
</dbReference>
<feature type="compositionally biased region" description="Polar residues" evidence="10">
    <location>
        <begin position="51"/>
        <end position="66"/>
    </location>
</feature>
<name>A0A7W7IF57_9ACTN</name>
<evidence type="ECO:0000256" key="1">
    <source>
        <dbReference type="ARBA" id="ARBA00022741"/>
    </source>
</evidence>
<evidence type="ECO:0000259" key="11">
    <source>
        <dbReference type="PROSITE" id="PS51198"/>
    </source>
</evidence>
<dbReference type="GO" id="GO:0005524">
    <property type="term" value="F:ATP binding"/>
    <property type="evidence" value="ECO:0007669"/>
    <property type="project" value="UniProtKB-UniRule"/>
</dbReference>
<dbReference type="Proteomes" id="UP000549343">
    <property type="component" value="Unassembled WGS sequence"/>
</dbReference>
<evidence type="ECO:0000256" key="6">
    <source>
        <dbReference type="ARBA" id="ARBA00034617"/>
    </source>
</evidence>
<dbReference type="EMBL" id="BAAAHD010000070">
    <property type="protein sequence ID" value="GAA0591511.1"/>
    <property type="molecule type" value="Genomic_DNA"/>
</dbReference>
<accession>A0A7W7IF57</accession>
<dbReference type="RefSeq" id="WP_229808770.1">
    <property type="nucleotide sequence ID" value="NZ_BAAAHD010000070.1"/>
</dbReference>
<evidence type="ECO:0000256" key="3">
    <source>
        <dbReference type="ARBA" id="ARBA00022806"/>
    </source>
</evidence>
<reference evidence="13 14" key="2">
    <citation type="submission" date="2020-08" db="EMBL/GenBank/DDBJ databases">
        <title>Sequencing the genomes of 1000 actinobacteria strains.</title>
        <authorList>
            <person name="Klenk H.-P."/>
        </authorList>
    </citation>
    <scope>NUCLEOTIDE SEQUENCE [LARGE SCALE GENOMIC DNA]</scope>
    <source>
        <strain evidence="13 14">DSM 44772</strain>
    </source>
</reference>
<dbReference type="InterPro" id="IPR014016">
    <property type="entry name" value="UvrD-like_ATP-bd"/>
</dbReference>
<keyword evidence="5" id="KW-0413">Isomerase</keyword>
<reference evidence="12 15" key="1">
    <citation type="journal article" date="2019" name="Int. J. Syst. Evol. Microbiol.">
        <title>The Global Catalogue of Microorganisms (GCM) 10K type strain sequencing project: providing services to taxonomists for standard genome sequencing and annotation.</title>
        <authorList>
            <consortium name="The Broad Institute Genomics Platform"/>
            <consortium name="The Broad Institute Genome Sequencing Center for Infectious Disease"/>
            <person name="Wu L."/>
            <person name="Ma J."/>
        </authorList>
    </citation>
    <scope>NUCLEOTIDE SEQUENCE [LARGE SCALE GENOMIC DNA]</scope>
    <source>
        <strain evidence="12 15">JCM 10667</strain>
    </source>
</reference>
<evidence type="ECO:0000256" key="2">
    <source>
        <dbReference type="ARBA" id="ARBA00022801"/>
    </source>
</evidence>
<evidence type="ECO:0000256" key="7">
    <source>
        <dbReference type="ARBA" id="ARBA00034808"/>
    </source>
</evidence>
<dbReference type="Gene3D" id="3.40.50.300">
    <property type="entry name" value="P-loop containing nucleotide triphosphate hydrolases"/>
    <property type="match status" value="2"/>
</dbReference>
<reference evidence="12" key="3">
    <citation type="submission" date="2023-12" db="EMBL/GenBank/DDBJ databases">
        <authorList>
            <person name="Sun Q."/>
            <person name="Inoue M."/>
        </authorList>
    </citation>
    <scope>NUCLEOTIDE SEQUENCE</scope>
    <source>
        <strain evidence="12">JCM 10667</strain>
    </source>
</reference>
<evidence type="ECO:0000256" key="5">
    <source>
        <dbReference type="ARBA" id="ARBA00023235"/>
    </source>
</evidence>